<keyword evidence="2" id="KW-0808">Transferase</keyword>
<dbReference type="InterPro" id="IPR029055">
    <property type="entry name" value="Ntn_hydrolases_N"/>
</dbReference>
<keyword evidence="3" id="KW-1185">Reference proteome</keyword>
<dbReference type="CDD" id="cd01908">
    <property type="entry name" value="YafJ"/>
    <property type="match status" value="1"/>
</dbReference>
<dbReference type="RefSeq" id="WP_022861678.1">
    <property type="nucleotide sequence ID" value="NZ_JGZD01000001.1"/>
</dbReference>
<gene>
    <name evidence="2" type="ORF">BMIN_1181</name>
</gene>
<dbReference type="eggNOG" id="COG0121">
    <property type="taxonomic scope" value="Bacteria"/>
</dbReference>
<evidence type="ECO:0000313" key="2">
    <source>
        <dbReference type="EMBL" id="KFI74280.1"/>
    </source>
</evidence>
<keyword evidence="2" id="KW-0315">Glutamine amidotransferase</keyword>
<sequence length="288" mass="31365">MCRLLGYATKGLDLSLNDVIGKVNCDLFRELGVIHNDGWGACLVSSARSQPYRRDGGEPAPETVERMYRSIESSAGDSMFPALAGQPARGAIWHLRLASSHLPLVLGNQQPFSTHGLSFIHNGDISDADGRNIVRDHDCSVDRSAVLSTGGESDSAVFFAAIVEQVGRGLPVDEAVAEAVRLLRLRYPLSSFNCMVQSREQLVVLRAAGHEGTPRRVMDVYESYGRGDEAQDYRAVRYRPISSRGADVGVVVASSGFPQPISEGWSELENDHLLVASNRTGEFHIRAI</sequence>
<accession>A0A087BTD0</accession>
<dbReference type="InterPro" id="IPR017932">
    <property type="entry name" value="GATase_2_dom"/>
</dbReference>
<proteinExistence type="predicted"/>
<name>A0A087BTD0_9BIFI</name>
<protein>
    <submittedName>
        <fullName evidence="2">Glutamine amidotransferase</fullName>
    </submittedName>
</protein>
<dbReference type="GO" id="GO:0016740">
    <property type="term" value="F:transferase activity"/>
    <property type="evidence" value="ECO:0007669"/>
    <property type="project" value="UniProtKB-KW"/>
</dbReference>
<dbReference type="Pfam" id="PF13522">
    <property type="entry name" value="GATase_6"/>
    <property type="match status" value="1"/>
</dbReference>
<evidence type="ECO:0000313" key="3">
    <source>
        <dbReference type="Proteomes" id="UP000029014"/>
    </source>
</evidence>
<reference evidence="2 3" key="1">
    <citation type="submission" date="2014-03" db="EMBL/GenBank/DDBJ databases">
        <title>Genomics of Bifidobacteria.</title>
        <authorList>
            <person name="Ventura M."/>
            <person name="Milani C."/>
            <person name="Lugli G.A."/>
        </authorList>
    </citation>
    <scope>NUCLEOTIDE SEQUENCE [LARGE SCALE GENOMIC DNA]</scope>
    <source>
        <strain evidence="2 3">LMG 11592</strain>
    </source>
</reference>
<comment type="caution">
    <text evidence="2">The sequence shown here is derived from an EMBL/GenBank/DDBJ whole genome shotgun (WGS) entry which is preliminary data.</text>
</comment>
<evidence type="ECO:0000259" key="1">
    <source>
        <dbReference type="PROSITE" id="PS51278"/>
    </source>
</evidence>
<dbReference type="STRING" id="1693.BMIN_1181"/>
<dbReference type="PROSITE" id="PS51278">
    <property type="entry name" value="GATASE_TYPE_2"/>
    <property type="match status" value="1"/>
</dbReference>
<dbReference type="AlphaFoldDB" id="A0A087BTD0"/>
<dbReference type="Gene3D" id="3.60.20.10">
    <property type="entry name" value="Glutamine Phosphoribosylpyrophosphate, subunit 1, domain 1"/>
    <property type="match status" value="1"/>
</dbReference>
<dbReference type="SUPFAM" id="SSF56235">
    <property type="entry name" value="N-terminal nucleophile aminohydrolases (Ntn hydrolases)"/>
    <property type="match status" value="1"/>
</dbReference>
<feature type="domain" description="Glutamine amidotransferase type-2" evidence="1">
    <location>
        <begin position="2"/>
        <end position="288"/>
    </location>
</feature>
<organism evidence="2 3">
    <name type="scientific">Bifidobacterium minimum</name>
    <dbReference type="NCBI Taxonomy" id="1693"/>
    <lineage>
        <taxon>Bacteria</taxon>
        <taxon>Bacillati</taxon>
        <taxon>Actinomycetota</taxon>
        <taxon>Actinomycetes</taxon>
        <taxon>Bifidobacteriales</taxon>
        <taxon>Bifidobacteriaceae</taxon>
        <taxon>Bifidobacterium</taxon>
    </lineage>
</organism>
<dbReference type="EMBL" id="JGZD01000001">
    <property type="protein sequence ID" value="KFI74280.1"/>
    <property type="molecule type" value="Genomic_DNA"/>
</dbReference>
<dbReference type="Proteomes" id="UP000029014">
    <property type="component" value="Unassembled WGS sequence"/>
</dbReference>